<feature type="compositionally biased region" description="Basic and acidic residues" evidence="6">
    <location>
        <begin position="1"/>
        <end position="10"/>
    </location>
</feature>
<dbReference type="Pfam" id="PF05195">
    <property type="entry name" value="AMP_N"/>
    <property type="match status" value="1"/>
</dbReference>
<feature type="compositionally biased region" description="Low complexity" evidence="6">
    <location>
        <begin position="280"/>
        <end position="297"/>
    </location>
</feature>
<dbReference type="InterPro" id="IPR052433">
    <property type="entry name" value="X-Pro_dipept-like"/>
</dbReference>
<reference evidence="9" key="1">
    <citation type="journal article" date="2019" name="Int. J. Syst. Evol. Microbiol.">
        <title>The Global Catalogue of Microorganisms (GCM) 10K type strain sequencing project: providing services to taxonomists for standard genome sequencing and annotation.</title>
        <authorList>
            <consortium name="The Broad Institute Genomics Platform"/>
            <consortium name="The Broad Institute Genome Sequencing Center for Infectious Disease"/>
            <person name="Wu L."/>
            <person name="Ma J."/>
        </authorList>
    </citation>
    <scope>NUCLEOTIDE SEQUENCE [LARGE SCALE GENOMIC DNA]</scope>
    <source>
        <strain evidence="9">NBRC 108725</strain>
    </source>
</reference>
<evidence type="ECO:0000256" key="3">
    <source>
        <dbReference type="ARBA" id="ARBA00012574"/>
    </source>
</evidence>
<dbReference type="Proteomes" id="UP001321498">
    <property type="component" value="Chromosome"/>
</dbReference>
<dbReference type="PANTHER" id="PTHR43226">
    <property type="entry name" value="XAA-PRO AMINOPEPTIDASE 3"/>
    <property type="match status" value="1"/>
</dbReference>
<dbReference type="EC" id="3.4.11.9" evidence="3"/>
<dbReference type="SMART" id="SM01011">
    <property type="entry name" value="AMP_N"/>
    <property type="match status" value="1"/>
</dbReference>
<evidence type="ECO:0000259" key="7">
    <source>
        <dbReference type="SMART" id="SM01011"/>
    </source>
</evidence>
<evidence type="ECO:0000256" key="6">
    <source>
        <dbReference type="SAM" id="MobiDB-lite"/>
    </source>
</evidence>
<protein>
    <recommendedName>
        <fullName evidence="3">Xaa-Pro aminopeptidase</fullName>
        <ecNumber evidence="3">3.4.11.9</ecNumber>
    </recommendedName>
</protein>
<evidence type="ECO:0000313" key="9">
    <source>
        <dbReference type="Proteomes" id="UP001321498"/>
    </source>
</evidence>
<gene>
    <name evidence="8" type="ORF">GCM10025866_04810</name>
</gene>
<evidence type="ECO:0000256" key="2">
    <source>
        <dbReference type="ARBA" id="ARBA00008766"/>
    </source>
</evidence>
<organism evidence="8 9">
    <name type="scientific">Naasia aerilata</name>
    <dbReference type="NCBI Taxonomy" id="1162966"/>
    <lineage>
        <taxon>Bacteria</taxon>
        <taxon>Bacillati</taxon>
        <taxon>Actinomycetota</taxon>
        <taxon>Actinomycetes</taxon>
        <taxon>Micrococcales</taxon>
        <taxon>Microbacteriaceae</taxon>
        <taxon>Naasia</taxon>
    </lineage>
</organism>
<dbReference type="SUPFAM" id="SSF53092">
    <property type="entry name" value="Creatinase/prolidase N-terminal domain"/>
    <property type="match status" value="1"/>
</dbReference>
<dbReference type="EMBL" id="AP027731">
    <property type="protein sequence ID" value="BDZ44572.1"/>
    <property type="molecule type" value="Genomic_DNA"/>
</dbReference>
<evidence type="ECO:0000313" key="8">
    <source>
        <dbReference type="EMBL" id="BDZ44572.1"/>
    </source>
</evidence>
<dbReference type="InterPro" id="IPR007865">
    <property type="entry name" value="Aminopep_P_N"/>
</dbReference>
<comment type="similarity">
    <text evidence="2">Belongs to the peptidase M24B family.</text>
</comment>
<evidence type="ECO:0000256" key="1">
    <source>
        <dbReference type="ARBA" id="ARBA00001424"/>
    </source>
</evidence>
<sequence length="368" mass="39485">MNDESERVADLEAPEATGPVREAEEVPTQRIVPEEVVPDGAASGDAAPTGSTGPAPRATTNRAAGFPDSFGAYIGSGWADRVLVTPPQRDQAPYAAERRRRLSELFPGQRLVIRAGDRKVRSNDTDYPFRADSGFSWLTGWGADSEPGAVLVLEPTGDAHTATLYFRPAAGRDSDEFYANPEIGEFWIGPRPTLEHVAADLGLATAPLARFTSADDDLDADTSEELARALSEFRLVKDEYEIGQMRLAVEATALGFDDVVADFPRVQQHERGERIVEGFSTRGPARTATRSATTRSPHPALTRASCTGRATTARSSPATSSSSTRASSCRASTRPTSRGRSRSTAASRRPSGSSTRRCARPPTPPSRL</sequence>
<dbReference type="Gene3D" id="3.40.350.10">
    <property type="entry name" value="Creatinase/prolidase N-terminal domain"/>
    <property type="match status" value="1"/>
</dbReference>
<dbReference type="InterPro" id="IPR029149">
    <property type="entry name" value="Creatin/AminoP/Spt16_N"/>
</dbReference>
<comment type="catalytic activity">
    <reaction evidence="1">
        <text>Release of any N-terminal amino acid, including proline, that is linked to proline, even from a dipeptide or tripeptide.</text>
        <dbReference type="EC" id="3.4.11.9"/>
    </reaction>
</comment>
<feature type="region of interest" description="Disordered" evidence="6">
    <location>
        <begin position="271"/>
        <end position="368"/>
    </location>
</feature>
<evidence type="ECO:0000256" key="4">
    <source>
        <dbReference type="ARBA" id="ARBA00022723"/>
    </source>
</evidence>
<keyword evidence="4" id="KW-0479">Metal-binding</keyword>
<feature type="compositionally biased region" description="Low complexity" evidence="6">
    <location>
        <begin position="309"/>
        <end position="356"/>
    </location>
</feature>
<keyword evidence="5" id="KW-0378">Hydrolase</keyword>
<evidence type="ECO:0000256" key="5">
    <source>
        <dbReference type="ARBA" id="ARBA00022801"/>
    </source>
</evidence>
<name>A0ABN6XI30_9MICO</name>
<proteinExistence type="inferred from homology"/>
<accession>A0ABN6XI30</accession>
<keyword evidence="9" id="KW-1185">Reference proteome</keyword>
<dbReference type="PANTHER" id="PTHR43226:SF4">
    <property type="entry name" value="XAA-PRO AMINOPEPTIDASE 3"/>
    <property type="match status" value="1"/>
</dbReference>
<feature type="domain" description="Aminopeptidase P N-terminal" evidence="7">
    <location>
        <begin position="89"/>
        <end position="234"/>
    </location>
</feature>
<feature type="region of interest" description="Disordered" evidence="6">
    <location>
        <begin position="1"/>
        <end position="63"/>
    </location>
</feature>